<evidence type="ECO:0000313" key="1">
    <source>
        <dbReference type="EMBL" id="TDQ18614.1"/>
    </source>
</evidence>
<accession>A0A4R6TAX0</accession>
<organism evidence="1 2">
    <name type="scientific">Algoriphagus boseongensis</name>
    <dbReference type="NCBI Taxonomy" id="1442587"/>
    <lineage>
        <taxon>Bacteria</taxon>
        <taxon>Pseudomonadati</taxon>
        <taxon>Bacteroidota</taxon>
        <taxon>Cytophagia</taxon>
        <taxon>Cytophagales</taxon>
        <taxon>Cyclobacteriaceae</taxon>
        <taxon>Algoriphagus</taxon>
    </lineage>
</organism>
<dbReference type="EMBL" id="SNYF01000005">
    <property type="protein sequence ID" value="TDQ18614.1"/>
    <property type="molecule type" value="Genomic_DNA"/>
</dbReference>
<dbReference type="AlphaFoldDB" id="A0A4R6TAX0"/>
<gene>
    <name evidence="1" type="ORF">DFQ04_0419</name>
</gene>
<reference evidence="1 2" key="1">
    <citation type="submission" date="2019-03" db="EMBL/GenBank/DDBJ databases">
        <title>Genomic Encyclopedia of Type Strains, Phase III (KMG-III): the genomes of soil and plant-associated and newly described type strains.</title>
        <authorList>
            <person name="Whitman W."/>
        </authorList>
    </citation>
    <scope>NUCLEOTIDE SEQUENCE [LARGE SCALE GENOMIC DNA]</scope>
    <source>
        <strain evidence="1 2">CECT 8446</strain>
    </source>
</reference>
<sequence length="283" mass="33172">MLCGVKFNLDYSAINQLLKNQNIEFKSLVNLETSEVDRTRIWTDRGMTILIKSPGYGIIKGSLHKFKNGGRHNYDDFRWCQVFQAMDDLSETLGLNVRHLKLINLEWGVNIKTEIPPKEILTGLVMHKKKRFEKMYVSPGTHYVCTHSQVSIKIYDKGSQNRLAENIMRIEMAANRSVYINNLGITTPNDLKHQDIRVNLQNSLLYGGWGDLLLIEPSLIHYCHLNKQVPKRISKWVNPIYWLESENYTRCYQRKEYDEFRLLNGFDTKEKISQAILDKYREL</sequence>
<proteinExistence type="predicted"/>
<name>A0A4R6TAX0_9BACT</name>
<dbReference type="OrthoDB" id="795069at2"/>
<dbReference type="Proteomes" id="UP000294535">
    <property type="component" value="Unassembled WGS sequence"/>
</dbReference>
<keyword evidence="2" id="KW-1185">Reference proteome</keyword>
<evidence type="ECO:0000313" key="2">
    <source>
        <dbReference type="Proteomes" id="UP000294535"/>
    </source>
</evidence>
<protein>
    <submittedName>
        <fullName evidence="1">Uncharacterized protein</fullName>
    </submittedName>
</protein>
<comment type="caution">
    <text evidence="1">The sequence shown here is derived from an EMBL/GenBank/DDBJ whole genome shotgun (WGS) entry which is preliminary data.</text>
</comment>